<evidence type="ECO:0000259" key="1">
    <source>
        <dbReference type="Pfam" id="PF12867"/>
    </source>
</evidence>
<evidence type="ECO:0000313" key="2">
    <source>
        <dbReference type="EMBL" id="PQA54474.1"/>
    </source>
</evidence>
<name>A0A2S7IG50_9BACT</name>
<gene>
    <name evidence="2" type="ORF">C5O19_22255</name>
</gene>
<keyword evidence="3" id="KW-1185">Reference proteome</keyword>
<reference evidence="3" key="1">
    <citation type="submission" date="2018-02" db="EMBL/GenBank/DDBJ databases">
        <title>Genome sequencing of Solimonas sp. HR-BB.</title>
        <authorList>
            <person name="Lee Y."/>
            <person name="Jeon C.O."/>
        </authorList>
    </citation>
    <scope>NUCLEOTIDE SEQUENCE [LARGE SCALE GENOMIC DNA]</scope>
    <source>
        <strain evidence="3">HR-U</strain>
    </source>
</reference>
<dbReference type="RefSeq" id="WP_104715598.1">
    <property type="nucleotide sequence ID" value="NZ_PTRA01000006.1"/>
</dbReference>
<dbReference type="InterPro" id="IPR034660">
    <property type="entry name" value="DinB/YfiT-like"/>
</dbReference>
<dbReference type="EMBL" id="PTRA01000006">
    <property type="protein sequence ID" value="PQA54474.1"/>
    <property type="molecule type" value="Genomic_DNA"/>
</dbReference>
<accession>A0A2S7IG50</accession>
<dbReference type="SUPFAM" id="SSF109854">
    <property type="entry name" value="DinB/YfiT-like putative metalloenzymes"/>
    <property type="match status" value="1"/>
</dbReference>
<comment type="caution">
    <text evidence="2">The sequence shown here is derived from an EMBL/GenBank/DDBJ whole genome shotgun (WGS) entry which is preliminary data.</text>
</comment>
<proteinExistence type="predicted"/>
<dbReference type="Proteomes" id="UP000239590">
    <property type="component" value="Unassembled WGS sequence"/>
</dbReference>
<dbReference type="Gene3D" id="1.20.120.450">
    <property type="entry name" value="dinb family like domain"/>
    <property type="match status" value="1"/>
</dbReference>
<dbReference type="OrthoDB" id="9814103at2"/>
<sequence>MNTATPLAQHLRHVFFGGNWTTVCLKEHLTNLSWQQATAQVLTLNTIAALTYHIHYYVAAQLRVLQGQPLQASDRFSFDHPPIQSQEDWENLLAKVWSDVETMAQRVESLPDSMLEEAFADEKYGSYYRNIQGMIEHTHYHLGQIVLIKKIQAAPLLEL</sequence>
<dbReference type="Pfam" id="PF12867">
    <property type="entry name" value="DinB_2"/>
    <property type="match status" value="1"/>
</dbReference>
<organism evidence="2 3">
    <name type="scientific">Siphonobacter curvatus</name>
    <dbReference type="NCBI Taxonomy" id="2094562"/>
    <lineage>
        <taxon>Bacteria</taxon>
        <taxon>Pseudomonadati</taxon>
        <taxon>Bacteroidota</taxon>
        <taxon>Cytophagia</taxon>
        <taxon>Cytophagales</taxon>
        <taxon>Cytophagaceae</taxon>
        <taxon>Siphonobacter</taxon>
    </lineage>
</organism>
<dbReference type="InterPro" id="IPR024775">
    <property type="entry name" value="DinB-like"/>
</dbReference>
<evidence type="ECO:0000313" key="3">
    <source>
        <dbReference type="Proteomes" id="UP000239590"/>
    </source>
</evidence>
<protein>
    <submittedName>
        <fullName evidence="2">DUF1572 domain-containing protein</fullName>
    </submittedName>
</protein>
<dbReference type="AlphaFoldDB" id="A0A2S7IG50"/>
<feature type="domain" description="DinB-like" evidence="1">
    <location>
        <begin position="26"/>
        <end position="145"/>
    </location>
</feature>